<evidence type="ECO:0000313" key="2">
    <source>
        <dbReference type="EMBL" id="KKM88251.1"/>
    </source>
</evidence>
<proteinExistence type="predicted"/>
<dbReference type="EMBL" id="LAZR01006984">
    <property type="protein sequence ID" value="KKM88251.1"/>
    <property type="molecule type" value="Genomic_DNA"/>
</dbReference>
<keyword evidence="1" id="KW-0812">Transmembrane</keyword>
<feature type="transmembrane region" description="Helical" evidence="1">
    <location>
        <begin position="32"/>
        <end position="50"/>
    </location>
</feature>
<keyword evidence="1" id="KW-1133">Transmembrane helix</keyword>
<evidence type="ECO:0000256" key="1">
    <source>
        <dbReference type="SAM" id="Phobius"/>
    </source>
</evidence>
<comment type="caution">
    <text evidence="2">The sequence shown here is derived from an EMBL/GenBank/DDBJ whole genome shotgun (WGS) entry which is preliminary data.</text>
</comment>
<protein>
    <submittedName>
        <fullName evidence="2">Uncharacterized protein</fullName>
    </submittedName>
</protein>
<name>A0A0F9LM54_9ZZZZ</name>
<gene>
    <name evidence="2" type="ORF">LCGC14_1260580</name>
</gene>
<reference evidence="2" key="1">
    <citation type="journal article" date="2015" name="Nature">
        <title>Complex archaea that bridge the gap between prokaryotes and eukaryotes.</title>
        <authorList>
            <person name="Spang A."/>
            <person name="Saw J.H."/>
            <person name="Jorgensen S.L."/>
            <person name="Zaremba-Niedzwiedzka K."/>
            <person name="Martijn J."/>
            <person name="Lind A.E."/>
            <person name="van Eijk R."/>
            <person name="Schleper C."/>
            <person name="Guy L."/>
            <person name="Ettema T.J."/>
        </authorList>
    </citation>
    <scope>NUCLEOTIDE SEQUENCE</scope>
</reference>
<dbReference type="AlphaFoldDB" id="A0A0F9LM54"/>
<sequence>MRLFRRCSSGAELKSLLFYKEKKGQGVKINKAITIIATALVVIFTTSLSLNAQWARTYGGDKDDVAHSIQPASKAKGIRQLFQEKSGLSPSRQQ</sequence>
<feature type="non-terminal residue" evidence="2">
    <location>
        <position position="94"/>
    </location>
</feature>
<keyword evidence="1" id="KW-0472">Membrane</keyword>
<accession>A0A0F9LM54</accession>
<organism evidence="2">
    <name type="scientific">marine sediment metagenome</name>
    <dbReference type="NCBI Taxonomy" id="412755"/>
    <lineage>
        <taxon>unclassified sequences</taxon>
        <taxon>metagenomes</taxon>
        <taxon>ecological metagenomes</taxon>
    </lineage>
</organism>